<name>A0ABU9BKH4_9BURK</name>
<evidence type="ECO:0000313" key="6">
    <source>
        <dbReference type="EMBL" id="MEK8029564.1"/>
    </source>
</evidence>
<dbReference type="InterPro" id="IPR002577">
    <property type="entry name" value="HTH_HxlR"/>
</dbReference>
<proteinExistence type="predicted"/>
<accession>A0ABU9BKH4</accession>
<keyword evidence="1" id="KW-0805">Transcription regulation</keyword>
<keyword evidence="3" id="KW-0804">Transcription</keyword>
<evidence type="ECO:0000256" key="3">
    <source>
        <dbReference type="ARBA" id="ARBA00023163"/>
    </source>
</evidence>
<protein>
    <submittedName>
        <fullName evidence="6">Helix-turn-helix domain-containing protein</fullName>
    </submittedName>
</protein>
<dbReference type="InterPro" id="IPR036388">
    <property type="entry name" value="WH-like_DNA-bd_sf"/>
</dbReference>
<feature type="region of interest" description="Disordered" evidence="4">
    <location>
        <begin position="160"/>
        <end position="211"/>
    </location>
</feature>
<dbReference type="RefSeq" id="WP_341423901.1">
    <property type="nucleotide sequence ID" value="NZ_JBBUTG010000001.1"/>
</dbReference>
<dbReference type="Pfam" id="PF01638">
    <property type="entry name" value="HxlR"/>
    <property type="match status" value="1"/>
</dbReference>
<evidence type="ECO:0000256" key="2">
    <source>
        <dbReference type="ARBA" id="ARBA00023125"/>
    </source>
</evidence>
<keyword evidence="2" id="KW-0238">DNA-binding</keyword>
<sequence>MSCPVARSLEQIGDWWTLLVIREAFYGTRRFKDFEAHLGIAPNILSGRLAKLVEHGILNITESTPAGKALAYRLSEKGRDLFPIIVALAQWGGKHAPAPKGPPIRIVERATEQEIAPLALLSADGRMLSPREVTVVEGPGASRADRQRLQLARAQRVAAQAVAAPQARPDAAADGPAPARVRGRRTPPAGQPDDAVVAATPARRRTARAPR</sequence>
<gene>
    <name evidence="6" type="ORF">AACH06_01915</name>
</gene>
<feature type="domain" description="HTH hxlR-type" evidence="5">
    <location>
        <begin position="3"/>
        <end position="100"/>
    </location>
</feature>
<dbReference type="PANTHER" id="PTHR33204:SF18">
    <property type="entry name" value="TRANSCRIPTIONAL REGULATORY PROTEIN"/>
    <property type="match status" value="1"/>
</dbReference>
<evidence type="ECO:0000256" key="4">
    <source>
        <dbReference type="SAM" id="MobiDB-lite"/>
    </source>
</evidence>
<dbReference type="SUPFAM" id="SSF46785">
    <property type="entry name" value="Winged helix' DNA-binding domain"/>
    <property type="match status" value="1"/>
</dbReference>
<dbReference type="Proteomes" id="UP001371218">
    <property type="component" value="Unassembled WGS sequence"/>
</dbReference>
<dbReference type="InterPro" id="IPR036390">
    <property type="entry name" value="WH_DNA-bd_sf"/>
</dbReference>
<evidence type="ECO:0000256" key="1">
    <source>
        <dbReference type="ARBA" id="ARBA00023015"/>
    </source>
</evidence>
<dbReference type="Gene3D" id="1.10.10.10">
    <property type="entry name" value="Winged helix-like DNA-binding domain superfamily/Winged helix DNA-binding domain"/>
    <property type="match status" value="1"/>
</dbReference>
<dbReference type="PANTHER" id="PTHR33204">
    <property type="entry name" value="TRANSCRIPTIONAL REGULATOR, MARR FAMILY"/>
    <property type="match status" value="1"/>
</dbReference>
<evidence type="ECO:0000313" key="7">
    <source>
        <dbReference type="Proteomes" id="UP001371218"/>
    </source>
</evidence>
<reference evidence="6 7" key="1">
    <citation type="submission" date="2024-04" db="EMBL/GenBank/DDBJ databases">
        <title>Novel species of the genus Ideonella isolated from streams.</title>
        <authorList>
            <person name="Lu H."/>
        </authorList>
    </citation>
    <scope>NUCLEOTIDE SEQUENCE [LARGE SCALE GENOMIC DNA]</scope>
    <source>
        <strain evidence="6 7">DXS29W</strain>
    </source>
</reference>
<evidence type="ECO:0000259" key="5">
    <source>
        <dbReference type="PROSITE" id="PS51118"/>
    </source>
</evidence>
<comment type="caution">
    <text evidence="6">The sequence shown here is derived from an EMBL/GenBank/DDBJ whole genome shotgun (WGS) entry which is preliminary data.</text>
</comment>
<organism evidence="6 7">
    <name type="scientific">Ideonella lacteola</name>
    <dbReference type="NCBI Taxonomy" id="2984193"/>
    <lineage>
        <taxon>Bacteria</taxon>
        <taxon>Pseudomonadati</taxon>
        <taxon>Pseudomonadota</taxon>
        <taxon>Betaproteobacteria</taxon>
        <taxon>Burkholderiales</taxon>
        <taxon>Sphaerotilaceae</taxon>
        <taxon>Ideonella</taxon>
    </lineage>
</organism>
<dbReference type="PROSITE" id="PS51118">
    <property type="entry name" value="HTH_HXLR"/>
    <property type="match status" value="1"/>
</dbReference>
<feature type="compositionally biased region" description="Low complexity" evidence="4">
    <location>
        <begin position="160"/>
        <end position="180"/>
    </location>
</feature>
<keyword evidence="7" id="KW-1185">Reference proteome</keyword>
<dbReference type="EMBL" id="JBBUTG010000001">
    <property type="protein sequence ID" value="MEK8029564.1"/>
    <property type="molecule type" value="Genomic_DNA"/>
</dbReference>
<feature type="compositionally biased region" description="Basic residues" evidence="4">
    <location>
        <begin position="202"/>
        <end position="211"/>
    </location>
</feature>